<evidence type="ECO:0000313" key="3">
    <source>
        <dbReference type="Proteomes" id="UP000290849"/>
    </source>
</evidence>
<reference evidence="2 3" key="1">
    <citation type="journal article" date="2017" name="Int. J. Syst. Evol. Microbiol.">
        <title>Achromobacter aloeverae sp. nov., isolated from the root of Aloe vera (L.) Burm.f.</title>
        <authorList>
            <person name="Kuncharoen N."/>
            <person name="Muramatsu Y."/>
            <person name="Shibata C."/>
            <person name="Kamakura Y."/>
            <person name="Nakagawa Y."/>
            <person name="Tanasupawat S."/>
        </authorList>
    </citation>
    <scope>NUCLEOTIDE SEQUENCE [LARGE SCALE GENOMIC DNA]</scope>
    <source>
        <strain evidence="2 3">AVA-1</strain>
    </source>
</reference>
<sequence length="191" mass="20165">MVEQTPALTGRRRWNVACWMSRGLPPLPTQGRETDMKDLIHCIKAAALGAVAMYYLDPDSGRRRRAHLNDRLRSACSDLSHCLQGEARHVADRLHGAAAERHASTAAGAVDDEILVERIRAALGHVVSSRGAIDVSVNDGIASLAGQVLAAEHESVLGTVKAVPGVRAVADHLTVHDEPGAVPGLQGGSPS</sequence>
<protein>
    <recommendedName>
        <fullName evidence="1">BON domain-containing protein</fullName>
    </recommendedName>
</protein>
<dbReference type="EMBL" id="PYAL01000003">
    <property type="protein sequence ID" value="RXN90619.1"/>
    <property type="molecule type" value="Genomic_DNA"/>
</dbReference>
<name>A0A4Q1HKX3_9BURK</name>
<organism evidence="2 3">
    <name type="scientific">Achromobacter aloeverae</name>
    <dbReference type="NCBI Taxonomy" id="1750518"/>
    <lineage>
        <taxon>Bacteria</taxon>
        <taxon>Pseudomonadati</taxon>
        <taxon>Pseudomonadota</taxon>
        <taxon>Betaproteobacteria</taxon>
        <taxon>Burkholderiales</taxon>
        <taxon>Alcaligenaceae</taxon>
        <taxon>Achromobacter</taxon>
    </lineage>
</organism>
<dbReference type="PROSITE" id="PS50914">
    <property type="entry name" value="BON"/>
    <property type="match status" value="1"/>
</dbReference>
<keyword evidence="3" id="KW-1185">Reference proteome</keyword>
<accession>A0A4Q1HKX3</accession>
<proteinExistence type="predicted"/>
<evidence type="ECO:0000259" key="1">
    <source>
        <dbReference type="PROSITE" id="PS50914"/>
    </source>
</evidence>
<dbReference type="Pfam" id="PF04972">
    <property type="entry name" value="BON"/>
    <property type="match status" value="1"/>
</dbReference>
<gene>
    <name evidence="2" type="ORF">C7R54_12160</name>
</gene>
<dbReference type="InterPro" id="IPR007055">
    <property type="entry name" value="BON_dom"/>
</dbReference>
<comment type="caution">
    <text evidence="2">The sequence shown here is derived from an EMBL/GenBank/DDBJ whole genome shotgun (WGS) entry which is preliminary data.</text>
</comment>
<dbReference type="Gene3D" id="3.30.1340.30">
    <property type="match status" value="1"/>
</dbReference>
<feature type="domain" description="BON" evidence="1">
    <location>
        <begin position="111"/>
        <end position="177"/>
    </location>
</feature>
<evidence type="ECO:0000313" key="2">
    <source>
        <dbReference type="EMBL" id="RXN90619.1"/>
    </source>
</evidence>
<dbReference type="Proteomes" id="UP000290849">
    <property type="component" value="Unassembled WGS sequence"/>
</dbReference>
<dbReference type="AlphaFoldDB" id="A0A4Q1HKX3"/>